<evidence type="ECO:0000313" key="9">
    <source>
        <dbReference type="Proteomes" id="UP000184442"/>
    </source>
</evidence>
<dbReference type="OrthoDB" id="2080601at2"/>
<feature type="transmembrane region" description="Helical" evidence="6">
    <location>
        <begin position="6"/>
        <end position="27"/>
    </location>
</feature>
<feature type="transmembrane region" description="Helical" evidence="6">
    <location>
        <begin position="119"/>
        <end position="144"/>
    </location>
</feature>
<keyword evidence="4 6" id="KW-1133">Transmembrane helix</keyword>
<dbReference type="RefSeq" id="WP_073028162.1">
    <property type="nucleotide sequence ID" value="NZ_FQZS01000053.1"/>
</dbReference>
<keyword evidence="3 6" id="KW-0812">Transmembrane</keyword>
<proteinExistence type="predicted"/>
<gene>
    <name evidence="8" type="ORF">SAMN02745176_03530</name>
</gene>
<dbReference type="InterPro" id="IPR018076">
    <property type="entry name" value="T2SS_GspF_dom"/>
</dbReference>
<feature type="domain" description="Type II secretion system protein GspF" evidence="7">
    <location>
        <begin position="184"/>
        <end position="282"/>
    </location>
</feature>
<dbReference type="GO" id="GO:0005886">
    <property type="term" value="C:plasma membrane"/>
    <property type="evidence" value="ECO:0007669"/>
    <property type="project" value="UniProtKB-SubCell"/>
</dbReference>
<evidence type="ECO:0000259" key="7">
    <source>
        <dbReference type="Pfam" id="PF00482"/>
    </source>
</evidence>
<feature type="transmembrane region" description="Helical" evidence="6">
    <location>
        <begin position="302"/>
        <end position="322"/>
    </location>
</feature>
<comment type="subcellular location">
    <subcellularLocation>
        <location evidence="1">Cell membrane</location>
        <topology evidence="1">Multi-pass membrane protein</topology>
    </subcellularLocation>
</comment>
<name>A0A1M6J7G7_9FIRM</name>
<evidence type="ECO:0000256" key="2">
    <source>
        <dbReference type="ARBA" id="ARBA00022475"/>
    </source>
</evidence>
<sequence>MDIMDILIKLNGVLIMAVTSYIAWFIANTINTEYIKESVKRGYKRINDSYNDRRLQRQVKRYTKTISVKMSFVDKIELILIDKSNIRKYIPFMNFYVLVLFSSILFVISYMLVYKFLRFSVSSFILSSIAFFAPFILLEIMGVYNSEYTRRKLGYFISILRQWIDVKEDIIYAFEKSVPALVEPMKSYIRDLTIQVRRGMDPQDALTLLQMKVGNPQFTDFILNIKQNIKYRGDLKVLLSNMEEQFYKLEQEFNRRKISTFWDRIYIVLAMIFVIAVAYMLIKSTPEVLNFYTNTTPGKLLLTFFTMLYSAGFYILITISRFKH</sequence>
<evidence type="ECO:0000256" key="1">
    <source>
        <dbReference type="ARBA" id="ARBA00004651"/>
    </source>
</evidence>
<keyword evidence="5 6" id="KW-0472">Membrane</keyword>
<protein>
    <submittedName>
        <fullName evidence="8">Type II secretion system (T2SS), protein F</fullName>
    </submittedName>
</protein>
<evidence type="ECO:0000256" key="4">
    <source>
        <dbReference type="ARBA" id="ARBA00022989"/>
    </source>
</evidence>
<dbReference type="Proteomes" id="UP000184442">
    <property type="component" value="Unassembled WGS sequence"/>
</dbReference>
<feature type="transmembrane region" description="Helical" evidence="6">
    <location>
        <begin position="265"/>
        <end position="282"/>
    </location>
</feature>
<reference evidence="8 9" key="1">
    <citation type="submission" date="2016-11" db="EMBL/GenBank/DDBJ databases">
        <authorList>
            <person name="Jaros S."/>
            <person name="Januszkiewicz K."/>
            <person name="Wedrychowicz H."/>
        </authorList>
    </citation>
    <scope>NUCLEOTIDE SEQUENCE [LARGE SCALE GENOMIC DNA]</scope>
    <source>
        <strain evidence="8 9">DSM 19022</strain>
    </source>
</reference>
<organism evidence="8 9">
    <name type="scientific">Lutispora thermophila DSM 19022</name>
    <dbReference type="NCBI Taxonomy" id="1122184"/>
    <lineage>
        <taxon>Bacteria</taxon>
        <taxon>Bacillati</taxon>
        <taxon>Bacillota</taxon>
        <taxon>Clostridia</taxon>
        <taxon>Lutisporales</taxon>
        <taxon>Lutisporaceae</taxon>
        <taxon>Lutispora</taxon>
    </lineage>
</organism>
<evidence type="ECO:0000256" key="3">
    <source>
        <dbReference type="ARBA" id="ARBA00022692"/>
    </source>
</evidence>
<keyword evidence="9" id="KW-1185">Reference proteome</keyword>
<keyword evidence="2" id="KW-1003">Cell membrane</keyword>
<dbReference type="AlphaFoldDB" id="A0A1M6J7G7"/>
<feature type="transmembrane region" description="Helical" evidence="6">
    <location>
        <begin position="93"/>
        <end position="113"/>
    </location>
</feature>
<dbReference type="PANTHER" id="PTHR35007">
    <property type="entry name" value="INTEGRAL MEMBRANE PROTEIN-RELATED"/>
    <property type="match status" value="1"/>
</dbReference>
<evidence type="ECO:0000256" key="5">
    <source>
        <dbReference type="ARBA" id="ARBA00023136"/>
    </source>
</evidence>
<dbReference type="Pfam" id="PF00482">
    <property type="entry name" value="T2SSF"/>
    <property type="match status" value="1"/>
</dbReference>
<evidence type="ECO:0000256" key="6">
    <source>
        <dbReference type="SAM" id="Phobius"/>
    </source>
</evidence>
<dbReference type="EMBL" id="FQZS01000053">
    <property type="protein sequence ID" value="SHJ42639.1"/>
    <property type="molecule type" value="Genomic_DNA"/>
</dbReference>
<dbReference type="STRING" id="1122184.SAMN02745176_03530"/>
<evidence type="ECO:0000313" key="8">
    <source>
        <dbReference type="EMBL" id="SHJ42639.1"/>
    </source>
</evidence>
<accession>A0A1M6J7G7</accession>
<dbReference type="PANTHER" id="PTHR35007:SF2">
    <property type="entry name" value="PILUS ASSEMBLE PROTEIN"/>
    <property type="match status" value="1"/>
</dbReference>